<reference evidence="2 3" key="1">
    <citation type="submission" date="2016-11" db="EMBL/GenBank/DDBJ databases">
        <authorList>
            <person name="Jaros S."/>
            <person name="Januszkiewicz K."/>
            <person name="Wedrychowicz H."/>
        </authorList>
    </citation>
    <scope>NUCLEOTIDE SEQUENCE [LARGE SCALE GENOMIC DNA]</scope>
    <source>
        <strain evidence="2 3">CGMCC 4.2025</strain>
    </source>
</reference>
<sequence length="306" mass="29460">MSRILVLGGPGFLGGPVTARLGETPGATVLHGGRPASGRRRAPDLPVDLGTVPVDVLAGGLAGLGPDVVVNCAGLTAGPASALAAVNARGAAALCEAMAAAVPAARLVHLGSAAEYGPGVPGTALSESAAARPTGVYGATKLAGTFAVASSGLDAVVLRVFNPVGAGAPGSGLPGRLAAAFRGAAPDGAVTTGDLGAYRDFVDVKDVAEAVARAATAAGPLPPVLNVGSGQATAVRDLAAELAGLCGFTGRIEESGAGSERSAAVSWVRADISLAAAALGWRPIRTLHDALAALCRAPASPAGAPA</sequence>
<protein>
    <submittedName>
        <fullName evidence="2">Nucleoside-diphosphate-sugar epimerase</fullName>
    </submittedName>
</protein>
<dbReference type="Proteomes" id="UP000184111">
    <property type="component" value="Unassembled WGS sequence"/>
</dbReference>
<evidence type="ECO:0000259" key="1">
    <source>
        <dbReference type="Pfam" id="PF01370"/>
    </source>
</evidence>
<dbReference type="AlphaFoldDB" id="A0A1M7A9K4"/>
<dbReference type="OrthoDB" id="62093at2"/>
<name>A0A1M7A9K4_9ACTN</name>
<organism evidence="2 3">
    <name type="scientific">Actinacidiphila paucisporea</name>
    <dbReference type="NCBI Taxonomy" id="310782"/>
    <lineage>
        <taxon>Bacteria</taxon>
        <taxon>Bacillati</taxon>
        <taxon>Actinomycetota</taxon>
        <taxon>Actinomycetes</taxon>
        <taxon>Kitasatosporales</taxon>
        <taxon>Streptomycetaceae</taxon>
        <taxon>Actinacidiphila</taxon>
    </lineage>
</organism>
<dbReference type="Pfam" id="PF01370">
    <property type="entry name" value="Epimerase"/>
    <property type="match status" value="1"/>
</dbReference>
<dbReference type="InterPro" id="IPR036291">
    <property type="entry name" value="NAD(P)-bd_dom_sf"/>
</dbReference>
<evidence type="ECO:0000313" key="2">
    <source>
        <dbReference type="EMBL" id="SHL39464.1"/>
    </source>
</evidence>
<accession>A0A1M7A9K4</accession>
<dbReference type="RefSeq" id="WP_073495562.1">
    <property type="nucleotide sequence ID" value="NZ_FRBI01000004.1"/>
</dbReference>
<dbReference type="SUPFAM" id="SSF51735">
    <property type="entry name" value="NAD(P)-binding Rossmann-fold domains"/>
    <property type="match status" value="1"/>
</dbReference>
<feature type="domain" description="NAD-dependent epimerase/dehydratase" evidence="1">
    <location>
        <begin position="4"/>
        <end position="228"/>
    </location>
</feature>
<dbReference type="EMBL" id="FRBI01000004">
    <property type="protein sequence ID" value="SHL39464.1"/>
    <property type="molecule type" value="Genomic_DNA"/>
</dbReference>
<dbReference type="Gene3D" id="3.40.50.720">
    <property type="entry name" value="NAD(P)-binding Rossmann-like Domain"/>
    <property type="match status" value="1"/>
</dbReference>
<keyword evidence="3" id="KW-1185">Reference proteome</keyword>
<proteinExistence type="predicted"/>
<dbReference type="STRING" id="310782.SAMN05216499_10429"/>
<dbReference type="InterPro" id="IPR001509">
    <property type="entry name" value="Epimerase_deHydtase"/>
</dbReference>
<gene>
    <name evidence="2" type="ORF">SAMN05216499_10429</name>
</gene>
<dbReference type="InterPro" id="IPR050177">
    <property type="entry name" value="Lipid_A_modif_metabolic_enz"/>
</dbReference>
<dbReference type="PANTHER" id="PTHR43245">
    <property type="entry name" value="BIFUNCTIONAL POLYMYXIN RESISTANCE PROTEIN ARNA"/>
    <property type="match status" value="1"/>
</dbReference>
<evidence type="ECO:0000313" key="3">
    <source>
        <dbReference type="Proteomes" id="UP000184111"/>
    </source>
</evidence>
<dbReference type="PANTHER" id="PTHR43245:SF13">
    <property type="entry name" value="UDP-D-APIOSE_UDP-D-XYLOSE SYNTHASE 2"/>
    <property type="match status" value="1"/>
</dbReference>